<evidence type="ECO:0000259" key="1">
    <source>
        <dbReference type="PROSITE" id="PS51186"/>
    </source>
</evidence>
<sequence length="190" mass="21804">MKINLQPTLVGENVTLRPLSVDDFEGLYDAASDPAIWETHPDKLRYQRDIFKERFFDGAISSGSALAIVCNKSKKIIGSSRYYDEEPKNKEIAVGYTFIERAFWGNGINKELKELMLNYIFKFVDHVWFHVGEDNLRSRKAVESIGAVFSHSEEQYIEGSPFIQLFYKLSESAKLPNTYEPNTYEPNSGQ</sequence>
<dbReference type="PROSITE" id="PS51186">
    <property type="entry name" value="GNAT"/>
    <property type="match status" value="1"/>
</dbReference>
<evidence type="ECO:0000313" key="3">
    <source>
        <dbReference type="Proteomes" id="UP001501565"/>
    </source>
</evidence>
<evidence type="ECO:0000313" key="2">
    <source>
        <dbReference type="EMBL" id="GAA3922004.1"/>
    </source>
</evidence>
<gene>
    <name evidence="2" type="ORF">GCM10022277_17460</name>
</gene>
<dbReference type="EMBL" id="BAABBN010000004">
    <property type="protein sequence ID" value="GAA3922004.1"/>
    <property type="molecule type" value="Genomic_DNA"/>
</dbReference>
<dbReference type="RefSeq" id="WP_344797567.1">
    <property type="nucleotide sequence ID" value="NZ_BAABBN010000004.1"/>
</dbReference>
<dbReference type="Proteomes" id="UP001501565">
    <property type="component" value="Unassembled WGS sequence"/>
</dbReference>
<dbReference type="PANTHER" id="PTHR43610">
    <property type="entry name" value="BLL6696 PROTEIN"/>
    <property type="match status" value="1"/>
</dbReference>
<organism evidence="2 3">
    <name type="scientific">Litoribacillus peritrichatus</name>
    <dbReference type="NCBI Taxonomy" id="718191"/>
    <lineage>
        <taxon>Bacteria</taxon>
        <taxon>Pseudomonadati</taxon>
        <taxon>Pseudomonadota</taxon>
        <taxon>Gammaproteobacteria</taxon>
        <taxon>Oceanospirillales</taxon>
        <taxon>Oceanospirillaceae</taxon>
        <taxon>Litoribacillus</taxon>
    </lineage>
</organism>
<name>A0ABP7MGT5_9GAMM</name>
<dbReference type="PANTHER" id="PTHR43610:SF1">
    <property type="entry name" value="N-ACETYLTRANSFERASE DOMAIN-CONTAINING PROTEIN"/>
    <property type="match status" value="1"/>
</dbReference>
<keyword evidence="3" id="KW-1185">Reference proteome</keyword>
<reference evidence="3" key="1">
    <citation type="journal article" date="2019" name="Int. J. Syst. Evol. Microbiol.">
        <title>The Global Catalogue of Microorganisms (GCM) 10K type strain sequencing project: providing services to taxonomists for standard genome sequencing and annotation.</title>
        <authorList>
            <consortium name="The Broad Institute Genomics Platform"/>
            <consortium name="The Broad Institute Genome Sequencing Center for Infectious Disease"/>
            <person name="Wu L."/>
            <person name="Ma J."/>
        </authorList>
    </citation>
    <scope>NUCLEOTIDE SEQUENCE [LARGE SCALE GENOMIC DNA]</scope>
    <source>
        <strain evidence="3">JCM 17551</strain>
    </source>
</reference>
<dbReference type="Gene3D" id="3.40.630.30">
    <property type="match status" value="1"/>
</dbReference>
<protein>
    <submittedName>
        <fullName evidence="2">GNAT family protein</fullName>
    </submittedName>
</protein>
<dbReference type="InterPro" id="IPR000182">
    <property type="entry name" value="GNAT_dom"/>
</dbReference>
<dbReference type="InterPro" id="IPR016181">
    <property type="entry name" value="Acyl_CoA_acyltransferase"/>
</dbReference>
<dbReference type="Pfam" id="PF13302">
    <property type="entry name" value="Acetyltransf_3"/>
    <property type="match status" value="1"/>
</dbReference>
<dbReference type="SUPFAM" id="SSF55729">
    <property type="entry name" value="Acyl-CoA N-acyltransferases (Nat)"/>
    <property type="match status" value="1"/>
</dbReference>
<comment type="caution">
    <text evidence="2">The sequence shown here is derived from an EMBL/GenBank/DDBJ whole genome shotgun (WGS) entry which is preliminary data.</text>
</comment>
<proteinExistence type="predicted"/>
<accession>A0ABP7MGT5</accession>
<feature type="domain" description="N-acetyltransferase" evidence="1">
    <location>
        <begin position="14"/>
        <end position="170"/>
    </location>
</feature>